<evidence type="ECO:0000256" key="1">
    <source>
        <dbReference type="SAM" id="Phobius"/>
    </source>
</evidence>
<name>A0A0C3FWA3_PILCF</name>
<gene>
    <name evidence="2" type="ORF">PILCRDRAFT_7731</name>
</gene>
<dbReference type="InParanoid" id="A0A0C3FWA3"/>
<proteinExistence type="predicted"/>
<keyword evidence="1" id="KW-0812">Transmembrane</keyword>
<protein>
    <submittedName>
        <fullName evidence="2">Uncharacterized protein</fullName>
    </submittedName>
</protein>
<dbReference type="Proteomes" id="UP000054166">
    <property type="component" value="Unassembled WGS sequence"/>
</dbReference>
<dbReference type="HOGENOM" id="CLU_1205170_0_0_1"/>
<reference evidence="3" key="2">
    <citation type="submission" date="2015-01" db="EMBL/GenBank/DDBJ databases">
        <title>Evolutionary Origins and Diversification of the Mycorrhizal Mutualists.</title>
        <authorList>
            <consortium name="DOE Joint Genome Institute"/>
            <consortium name="Mycorrhizal Genomics Consortium"/>
            <person name="Kohler A."/>
            <person name="Kuo A."/>
            <person name="Nagy L.G."/>
            <person name="Floudas D."/>
            <person name="Copeland A."/>
            <person name="Barry K.W."/>
            <person name="Cichocki N."/>
            <person name="Veneault-Fourrey C."/>
            <person name="LaButti K."/>
            <person name="Lindquist E.A."/>
            <person name="Lipzen A."/>
            <person name="Lundell T."/>
            <person name="Morin E."/>
            <person name="Murat C."/>
            <person name="Riley R."/>
            <person name="Ohm R."/>
            <person name="Sun H."/>
            <person name="Tunlid A."/>
            <person name="Henrissat B."/>
            <person name="Grigoriev I.V."/>
            <person name="Hibbett D.S."/>
            <person name="Martin F."/>
        </authorList>
    </citation>
    <scope>NUCLEOTIDE SEQUENCE [LARGE SCALE GENOMIC DNA]</scope>
    <source>
        <strain evidence="3">F 1598</strain>
    </source>
</reference>
<feature type="transmembrane region" description="Helical" evidence="1">
    <location>
        <begin position="24"/>
        <end position="44"/>
    </location>
</feature>
<feature type="transmembrane region" description="Helical" evidence="1">
    <location>
        <begin position="130"/>
        <end position="149"/>
    </location>
</feature>
<dbReference type="EMBL" id="KN832993">
    <property type="protein sequence ID" value="KIM82836.1"/>
    <property type="molecule type" value="Genomic_DNA"/>
</dbReference>
<keyword evidence="1" id="KW-1133">Transmembrane helix</keyword>
<feature type="transmembrane region" description="Helical" evidence="1">
    <location>
        <begin position="161"/>
        <end position="180"/>
    </location>
</feature>
<feature type="transmembrane region" description="Helical" evidence="1">
    <location>
        <begin position="56"/>
        <end position="76"/>
    </location>
</feature>
<organism evidence="2 3">
    <name type="scientific">Piloderma croceum (strain F 1598)</name>
    <dbReference type="NCBI Taxonomy" id="765440"/>
    <lineage>
        <taxon>Eukaryota</taxon>
        <taxon>Fungi</taxon>
        <taxon>Dikarya</taxon>
        <taxon>Basidiomycota</taxon>
        <taxon>Agaricomycotina</taxon>
        <taxon>Agaricomycetes</taxon>
        <taxon>Agaricomycetidae</taxon>
        <taxon>Atheliales</taxon>
        <taxon>Atheliaceae</taxon>
        <taxon>Piloderma</taxon>
    </lineage>
</organism>
<sequence>MLIVSLPLLPLSVMYVLEVRTRILSQLNLTLIVSLLLLPLRLLYALYVRARIFSQLDLTLIVSSPLLPLSKLYALYVRARILSQLNLTLIVSSPLLPLRLYVLVFYALIEPAAETYTDIRLTSGPSQMSVHGLVYIIASFSVIAAEPHADRLFATASSQMVRVRISMLLNLALEVLLLLLPLRSYAHVPIATEPSADCVSAYSSPSGYCTLPYLITAEPSADFVSVTAFT</sequence>
<evidence type="ECO:0000313" key="3">
    <source>
        <dbReference type="Proteomes" id="UP000054166"/>
    </source>
</evidence>
<keyword evidence="3" id="KW-1185">Reference proteome</keyword>
<reference evidence="2 3" key="1">
    <citation type="submission" date="2014-04" db="EMBL/GenBank/DDBJ databases">
        <authorList>
            <consortium name="DOE Joint Genome Institute"/>
            <person name="Kuo A."/>
            <person name="Tarkka M."/>
            <person name="Buscot F."/>
            <person name="Kohler A."/>
            <person name="Nagy L.G."/>
            <person name="Floudas D."/>
            <person name="Copeland A."/>
            <person name="Barry K.W."/>
            <person name="Cichocki N."/>
            <person name="Veneault-Fourrey C."/>
            <person name="LaButti K."/>
            <person name="Lindquist E.A."/>
            <person name="Lipzen A."/>
            <person name="Lundell T."/>
            <person name="Morin E."/>
            <person name="Murat C."/>
            <person name="Sun H."/>
            <person name="Tunlid A."/>
            <person name="Henrissat B."/>
            <person name="Grigoriev I.V."/>
            <person name="Hibbett D.S."/>
            <person name="Martin F."/>
            <person name="Nordberg H.P."/>
            <person name="Cantor M.N."/>
            <person name="Hua S.X."/>
        </authorList>
    </citation>
    <scope>NUCLEOTIDE SEQUENCE [LARGE SCALE GENOMIC DNA]</scope>
    <source>
        <strain evidence="2 3">F 1598</strain>
    </source>
</reference>
<dbReference type="AlphaFoldDB" id="A0A0C3FWA3"/>
<feature type="transmembrane region" description="Helical" evidence="1">
    <location>
        <begin position="88"/>
        <end position="109"/>
    </location>
</feature>
<accession>A0A0C3FWA3</accession>
<evidence type="ECO:0000313" key="2">
    <source>
        <dbReference type="EMBL" id="KIM82836.1"/>
    </source>
</evidence>
<keyword evidence="1" id="KW-0472">Membrane</keyword>